<sequence>MSLKMHKGGSMSFAQILDEELPAPPPSFAEIMKSFSKDGNGDAKTLLAILSAKQAEEDRLAKTLEIRIHLLQMHAQRLGMVPTPPSPRAQGYLTPPHIPSHKLYPAPQSPPYAMPTAREAANMRRHDSTSSSGSGSRVELSASMSPVSLTLPPITRHSEQDLAQLRLAPISPKSFPAHYKSSPTFTPLSLKRRLSEDDDDRSERSKRVRSTTLSDVEAATGYGSRKSSSPSSVVSGRSRSSSGGRMTNGLEMLLNAAEMEKK</sequence>
<evidence type="ECO:0000313" key="2">
    <source>
        <dbReference type="EMBL" id="KAG7532274.1"/>
    </source>
</evidence>
<accession>A0A8K0JLS0</accession>
<name>A0A8K0JLS0_9TREE</name>
<dbReference type="EMBL" id="JABELV010000069">
    <property type="protein sequence ID" value="KAG7532274.1"/>
    <property type="molecule type" value="Genomic_DNA"/>
</dbReference>
<dbReference type="Proteomes" id="UP000812966">
    <property type="component" value="Unassembled WGS sequence"/>
</dbReference>
<feature type="compositionally biased region" description="Low complexity" evidence="1">
    <location>
        <begin position="223"/>
        <end position="245"/>
    </location>
</feature>
<gene>
    <name evidence="2" type="ORF">FFLO_03669</name>
</gene>
<feature type="region of interest" description="Disordered" evidence="1">
    <location>
        <begin position="88"/>
        <end position="144"/>
    </location>
</feature>
<organism evidence="2 3">
    <name type="scientific">Filobasidium floriforme</name>
    <dbReference type="NCBI Taxonomy" id="5210"/>
    <lineage>
        <taxon>Eukaryota</taxon>
        <taxon>Fungi</taxon>
        <taxon>Dikarya</taxon>
        <taxon>Basidiomycota</taxon>
        <taxon>Agaricomycotina</taxon>
        <taxon>Tremellomycetes</taxon>
        <taxon>Filobasidiales</taxon>
        <taxon>Filobasidiaceae</taxon>
        <taxon>Filobasidium</taxon>
    </lineage>
</organism>
<dbReference type="AlphaFoldDB" id="A0A8K0JLS0"/>
<feature type="compositionally biased region" description="Low complexity" evidence="1">
    <location>
        <begin position="129"/>
        <end position="143"/>
    </location>
</feature>
<feature type="region of interest" description="Disordered" evidence="1">
    <location>
        <begin position="173"/>
        <end position="262"/>
    </location>
</feature>
<proteinExistence type="predicted"/>
<protein>
    <submittedName>
        <fullName evidence="2">Uncharacterized protein</fullName>
    </submittedName>
</protein>
<reference evidence="2" key="1">
    <citation type="submission" date="2020-04" db="EMBL/GenBank/DDBJ databases">
        <title>Analysis of mating type loci in Filobasidium floriforme.</title>
        <authorList>
            <person name="Nowrousian M."/>
        </authorList>
    </citation>
    <scope>NUCLEOTIDE SEQUENCE</scope>
    <source>
        <strain evidence="2">CBS 6242</strain>
    </source>
</reference>
<evidence type="ECO:0000313" key="3">
    <source>
        <dbReference type="Proteomes" id="UP000812966"/>
    </source>
</evidence>
<keyword evidence="3" id="KW-1185">Reference proteome</keyword>
<comment type="caution">
    <text evidence="2">The sequence shown here is derived from an EMBL/GenBank/DDBJ whole genome shotgun (WGS) entry which is preliminary data.</text>
</comment>
<evidence type="ECO:0000256" key="1">
    <source>
        <dbReference type="SAM" id="MobiDB-lite"/>
    </source>
</evidence>